<dbReference type="InterPro" id="IPR019533">
    <property type="entry name" value="Peptidase_S26"/>
</dbReference>
<feature type="region of interest" description="Disordered" evidence="8">
    <location>
        <begin position="1"/>
        <end position="24"/>
    </location>
</feature>
<comment type="caution">
    <text evidence="10">The sequence shown here is derived from an EMBL/GenBank/DDBJ whole genome shotgun (WGS) entry which is preliminary data.</text>
</comment>
<feature type="compositionally biased region" description="Acidic residues" evidence="8">
    <location>
        <begin position="1"/>
        <end position="10"/>
    </location>
</feature>
<gene>
    <name evidence="10" type="ORF">HMPREF9469_03454</name>
</gene>
<dbReference type="EMBL" id="ADLJ01000028">
    <property type="protein sequence ID" value="EHE97692.1"/>
    <property type="molecule type" value="Genomic_DNA"/>
</dbReference>
<comment type="similarity">
    <text evidence="3 7">Belongs to the peptidase S26 family.</text>
</comment>
<dbReference type="EC" id="3.4.21.89" evidence="4 7"/>
<dbReference type="GO" id="GO:0005886">
    <property type="term" value="C:plasma membrane"/>
    <property type="evidence" value="ECO:0007669"/>
    <property type="project" value="UniProtKB-SubCell"/>
</dbReference>
<accession>G5HLJ2</accession>
<evidence type="ECO:0000313" key="10">
    <source>
        <dbReference type="EMBL" id="EHE97692.1"/>
    </source>
</evidence>
<dbReference type="PANTHER" id="PTHR43390:SF1">
    <property type="entry name" value="CHLOROPLAST PROCESSING PEPTIDASE"/>
    <property type="match status" value="1"/>
</dbReference>
<feature type="active site" evidence="6">
    <location>
        <position position="66"/>
    </location>
</feature>
<feature type="transmembrane region" description="Helical" evidence="7">
    <location>
        <begin position="35"/>
        <end position="57"/>
    </location>
</feature>
<keyword evidence="5 7" id="KW-0378">Hydrolase</keyword>
<dbReference type="PATRIC" id="fig|742733.3.peg.3585"/>
<dbReference type="InterPro" id="IPR019757">
    <property type="entry name" value="Pept_S26A_signal_pept_1_Lys-AS"/>
</dbReference>
<evidence type="ECO:0000256" key="3">
    <source>
        <dbReference type="ARBA" id="ARBA00009370"/>
    </source>
</evidence>
<evidence type="ECO:0000256" key="2">
    <source>
        <dbReference type="ARBA" id="ARBA00004401"/>
    </source>
</evidence>
<dbReference type="Pfam" id="PF10502">
    <property type="entry name" value="Peptidase_S26"/>
    <property type="match status" value="1"/>
</dbReference>
<dbReference type="InterPro" id="IPR000223">
    <property type="entry name" value="Pept_S26A_signal_pept_1"/>
</dbReference>
<comment type="catalytic activity">
    <reaction evidence="1 7">
        <text>Cleavage of hydrophobic, N-terminal signal or leader sequences from secreted and periplasmic proteins.</text>
        <dbReference type="EC" id="3.4.21.89"/>
    </reaction>
</comment>
<evidence type="ECO:0000256" key="5">
    <source>
        <dbReference type="ARBA" id="ARBA00022801"/>
    </source>
</evidence>
<dbReference type="CDD" id="cd06530">
    <property type="entry name" value="S26_SPase_I"/>
    <property type="match status" value="1"/>
</dbReference>
<protein>
    <recommendedName>
        <fullName evidence="4 7">Signal peptidase I</fullName>
        <ecNumber evidence="4 7">3.4.21.89</ecNumber>
    </recommendedName>
</protein>
<dbReference type="GO" id="GO:0009003">
    <property type="term" value="F:signal peptidase activity"/>
    <property type="evidence" value="ECO:0007669"/>
    <property type="project" value="UniProtKB-EC"/>
</dbReference>
<sequence length="200" mass="23074">MPIDEIEETEENKREKRGRSRRQPEEEPFSWKKEIISWIQIIVAAVVIALFLNNVIIANSRVPTGSMENTIMSHSRVIGSRLAYINSEPERGDVVIFKFPDNREVYYVKRVIGLPGETVNVVDGKVYINDSQTPLDEPYLPEPMEGSYGPYTVPEGCYFMMGDNRNNSLDARFWKNQFVPKKDIMAKVLFCYYPKIGKVE</sequence>
<keyword evidence="7" id="KW-0645">Protease</keyword>
<comment type="subcellular location">
    <subcellularLocation>
        <location evidence="2">Cell membrane</location>
        <topology evidence="2">Single-pass type II membrane protein</topology>
    </subcellularLocation>
    <subcellularLocation>
        <location evidence="7">Membrane</location>
        <topology evidence="7">Single-pass type II membrane protein</topology>
    </subcellularLocation>
</comment>
<dbReference type="AlphaFoldDB" id="G5HLJ2"/>
<dbReference type="Gene3D" id="2.10.109.10">
    <property type="entry name" value="Umud Fragment, subunit A"/>
    <property type="match status" value="1"/>
</dbReference>
<feature type="active site" evidence="6">
    <location>
        <position position="109"/>
    </location>
</feature>
<name>G5HLJ2_9FIRM</name>
<evidence type="ECO:0000313" key="11">
    <source>
        <dbReference type="Proteomes" id="UP000003763"/>
    </source>
</evidence>
<keyword evidence="7" id="KW-0472">Membrane</keyword>
<dbReference type="eggNOG" id="COG0681">
    <property type="taxonomic scope" value="Bacteria"/>
</dbReference>
<evidence type="ECO:0000259" key="9">
    <source>
        <dbReference type="Pfam" id="PF10502"/>
    </source>
</evidence>
<dbReference type="Proteomes" id="UP000003763">
    <property type="component" value="Unassembled WGS sequence"/>
</dbReference>
<dbReference type="HOGENOM" id="CLU_028723_5_1_9"/>
<dbReference type="GO" id="GO:0004252">
    <property type="term" value="F:serine-type endopeptidase activity"/>
    <property type="evidence" value="ECO:0007669"/>
    <property type="project" value="InterPro"/>
</dbReference>
<dbReference type="InterPro" id="IPR036286">
    <property type="entry name" value="LexA/Signal_pep-like_sf"/>
</dbReference>
<dbReference type="SUPFAM" id="SSF51306">
    <property type="entry name" value="LexA/Signal peptidase"/>
    <property type="match status" value="1"/>
</dbReference>
<dbReference type="NCBIfam" id="TIGR02227">
    <property type="entry name" value="sigpep_I_bact"/>
    <property type="match status" value="1"/>
</dbReference>
<evidence type="ECO:0000256" key="6">
    <source>
        <dbReference type="PIRSR" id="PIRSR600223-1"/>
    </source>
</evidence>
<dbReference type="GO" id="GO:0006465">
    <property type="term" value="P:signal peptide processing"/>
    <property type="evidence" value="ECO:0007669"/>
    <property type="project" value="InterPro"/>
</dbReference>
<feature type="domain" description="Peptidase S26" evidence="9">
    <location>
        <begin position="36"/>
        <end position="193"/>
    </location>
</feature>
<keyword evidence="7" id="KW-0812">Transmembrane</keyword>
<dbReference type="PROSITE" id="PS00760">
    <property type="entry name" value="SPASE_I_2"/>
    <property type="match status" value="1"/>
</dbReference>
<evidence type="ECO:0000256" key="4">
    <source>
        <dbReference type="ARBA" id="ARBA00013208"/>
    </source>
</evidence>
<proteinExistence type="inferred from homology"/>
<reference evidence="10 11" key="1">
    <citation type="submission" date="2011-08" db="EMBL/GenBank/DDBJ databases">
        <title>The Genome Sequence of Clostridium citroniae WAL-17108.</title>
        <authorList>
            <consortium name="The Broad Institute Genome Sequencing Platform"/>
            <person name="Earl A."/>
            <person name="Ward D."/>
            <person name="Feldgarden M."/>
            <person name="Gevers D."/>
            <person name="Finegold S.M."/>
            <person name="Summanen P.H."/>
            <person name="Molitoris D.R."/>
            <person name="Vaisanen M.L."/>
            <person name="Daigneault M."/>
            <person name="Allen-Vercoe E."/>
            <person name="Young S.K."/>
            <person name="Zeng Q."/>
            <person name="Gargeya S."/>
            <person name="Fitzgerald M."/>
            <person name="Haas B."/>
            <person name="Abouelleil A."/>
            <person name="Alvarado L."/>
            <person name="Arachchi H.M."/>
            <person name="Berlin A."/>
            <person name="Brown A."/>
            <person name="Chapman S.B."/>
            <person name="Chen Z."/>
            <person name="Dunbar C."/>
            <person name="Freedman E."/>
            <person name="Gearin G."/>
            <person name="Gellesch M."/>
            <person name="Goldberg J."/>
            <person name="Griggs A."/>
            <person name="Gujja S."/>
            <person name="Heiman D."/>
            <person name="Howarth C."/>
            <person name="Larson L."/>
            <person name="Lui A."/>
            <person name="MacDonald P.J.P."/>
            <person name="Montmayeur A."/>
            <person name="Murphy C."/>
            <person name="Neiman D."/>
            <person name="Pearson M."/>
            <person name="Priest M."/>
            <person name="Roberts A."/>
            <person name="Saif S."/>
            <person name="Shea T."/>
            <person name="Shenoy N."/>
            <person name="Sisk P."/>
            <person name="Stolte C."/>
            <person name="Sykes S."/>
            <person name="Wortman J."/>
            <person name="Nusbaum C."/>
            <person name="Birren B."/>
        </authorList>
    </citation>
    <scope>NUCLEOTIDE SEQUENCE [LARGE SCALE GENOMIC DNA]</scope>
    <source>
        <strain evidence="10 11">WAL-17108</strain>
    </source>
</reference>
<evidence type="ECO:0000256" key="1">
    <source>
        <dbReference type="ARBA" id="ARBA00000677"/>
    </source>
</evidence>
<dbReference type="PANTHER" id="PTHR43390">
    <property type="entry name" value="SIGNAL PEPTIDASE I"/>
    <property type="match status" value="1"/>
</dbReference>
<organism evidence="10 11">
    <name type="scientific">[Clostridium] citroniae WAL-17108</name>
    <dbReference type="NCBI Taxonomy" id="742733"/>
    <lineage>
        <taxon>Bacteria</taxon>
        <taxon>Bacillati</taxon>
        <taxon>Bacillota</taxon>
        <taxon>Clostridia</taxon>
        <taxon>Lachnospirales</taxon>
        <taxon>Lachnospiraceae</taxon>
        <taxon>Enterocloster</taxon>
    </lineage>
</organism>
<dbReference type="RefSeq" id="WP_007864172.1">
    <property type="nucleotide sequence ID" value="NZ_JH376424.1"/>
</dbReference>
<dbReference type="PRINTS" id="PR00727">
    <property type="entry name" value="LEADERPTASE"/>
</dbReference>
<evidence type="ECO:0000256" key="8">
    <source>
        <dbReference type="SAM" id="MobiDB-lite"/>
    </source>
</evidence>
<evidence type="ECO:0000256" key="7">
    <source>
        <dbReference type="RuleBase" id="RU362042"/>
    </source>
</evidence>
<keyword evidence="7" id="KW-1133">Transmembrane helix</keyword>